<organism evidence="1 2">
    <name type="scientific">Winogradskya humida</name>
    <dbReference type="NCBI Taxonomy" id="113566"/>
    <lineage>
        <taxon>Bacteria</taxon>
        <taxon>Bacillati</taxon>
        <taxon>Actinomycetota</taxon>
        <taxon>Actinomycetes</taxon>
        <taxon>Micromonosporales</taxon>
        <taxon>Micromonosporaceae</taxon>
        <taxon>Winogradskya</taxon>
    </lineage>
</organism>
<proteinExistence type="predicted"/>
<keyword evidence="2" id="KW-1185">Reference proteome</keyword>
<evidence type="ECO:0000313" key="1">
    <source>
        <dbReference type="EMBL" id="GIE19665.1"/>
    </source>
</evidence>
<gene>
    <name evidence="1" type="ORF">Ahu01nite_027670</name>
</gene>
<evidence type="ECO:0000313" key="2">
    <source>
        <dbReference type="Proteomes" id="UP000603200"/>
    </source>
</evidence>
<dbReference type="RefSeq" id="WP_203836874.1">
    <property type="nucleotide sequence ID" value="NZ_BAAATV010000006.1"/>
</dbReference>
<name>A0ABQ3ZM51_9ACTN</name>
<protein>
    <recommendedName>
        <fullName evidence="3">PIN domain-containing protein</fullName>
    </recommendedName>
</protein>
<evidence type="ECO:0008006" key="3">
    <source>
        <dbReference type="Google" id="ProtNLM"/>
    </source>
</evidence>
<comment type="caution">
    <text evidence="1">The sequence shown here is derived from an EMBL/GenBank/DDBJ whole genome shotgun (WGS) entry which is preliminary data.</text>
</comment>
<reference evidence="1 2" key="1">
    <citation type="submission" date="2021-01" db="EMBL/GenBank/DDBJ databases">
        <title>Whole genome shotgun sequence of Actinoplanes humidus NBRC 14915.</title>
        <authorList>
            <person name="Komaki H."/>
            <person name="Tamura T."/>
        </authorList>
    </citation>
    <scope>NUCLEOTIDE SEQUENCE [LARGE SCALE GENOMIC DNA]</scope>
    <source>
        <strain evidence="1 2">NBRC 14915</strain>
    </source>
</reference>
<sequence>MKPDEVTRYVVVFDCNIYLDAARLLGEPFTWDKVESAMKTLVSAPVPHPGNGECDSLRSLVAAHAGRFGEEPLEVWTSVQIDKMVRNMAARSAFPKIMNDYKGLGWSAEAAGGIVELLIHELVERSRGGILGDHFPDGNPPLDHEDGMIYGACRLLAGEDPLAIVYCVTRDKGFVDAYEKGALSGHSAVIQPATFVGWIRLASLRTRLGRIPRPRG</sequence>
<accession>A0ABQ3ZM51</accession>
<dbReference type="Proteomes" id="UP000603200">
    <property type="component" value="Unassembled WGS sequence"/>
</dbReference>
<dbReference type="EMBL" id="BOMN01000031">
    <property type="protein sequence ID" value="GIE19665.1"/>
    <property type="molecule type" value="Genomic_DNA"/>
</dbReference>